<dbReference type="InterPro" id="IPR044624">
    <property type="entry name" value="Mbb1-like"/>
</dbReference>
<dbReference type="Pfam" id="PF13432">
    <property type="entry name" value="TPR_16"/>
    <property type="match status" value="2"/>
</dbReference>
<dbReference type="GO" id="GO:0006397">
    <property type="term" value="P:mRNA processing"/>
    <property type="evidence" value="ECO:0007669"/>
    <property type="project" value="InterPro"/>
</dbReference>
<protein>
    <submittedName>
        <fullName evidence="1">Tetratricopeptide (TPR) repeat protein</fullName>
    </submittedName>
</protein>
<organism evidence="1 2">
    <name type="scientific">Kitasatospora kifunensis</name>
    <name type="common">Streptomyces kifunensis</name>
    <dbReference type="NCBI Taxonomy" id="58351"/>
    <lineage>
        <taxon>Bacteria</taxon>
        <taxon>Bacillati</taxon>
        <taxon>Actinomycetota</taxon>
        <taxon>Actinomycetes</taxon>
        <taxon>Kitasatosporales</taxon>
        <taxon>Streptomycetaceae</taxon>
        <taxon>Kitasatospora</taxon>
    </lineage>
</organism>
<dbReference type="RefSeq" id="WP_184939601.1">
    <property type="nucleotide sequence ID" value="NZ_JACHJV010000001.1"/>
</dbReference>
<dbReference type="SUPFAM" id="SSF48452">
    <property type="entry name" value="TPR-like"/>
    <property type="match status" value="1"/>
</dbReference>
<dbReference type="Gene3D" id="1.25.40.10">
    <property type="entry name" value="Tetratricopeptide repeat domain"/>
    <property type="match status" value="2"/>
</dbReference>
<name>A0A7W7R6P2_KITKI</name>
<dbReference type="PANTHER" id="PTHR44917:SF1">
    <property type="entry name" value="PROTEIN HIGH CHLOROPHYLL FLUORESCENT 107"/>
    <property type="match status" value="1"/>
</dbReference>
<dbReference type="PANTHER" id="PTHR44917">
    <property type="entry name" value="PROTEIN HIGH CHLOROPHYLL FLUORESCENT 107"/>
    <property type="match status" value="1"/>
</dbReference>
<comment type="caution">
    <text evidence="1">The sequence shown here is derived from an EMBL/GenBank/DDBJ whole genome shotgun (WGS) entry which is preliminary data.</text>
</comment>
<dbReference type="AlphaFoldDB" id="A0A7W7R6P2"/>
<evidence type="ECO:0000313" key="1">
    <source>
        <dbReference type="EMBL" id="MBB4926407.1"/>
    </source>
</evidence>
<dbReference type="EMBL" id="JACHJV010000001">
    <property type="protein sequence ID" value="MBB4926407.1"/>
    <property type="molecule type" value="Genomic_DNA"/>
</dbReference>
<gene>
    <name evidence="1" type="ORF">FHR34_005400</name>
</gene>
<dbReference type="InterPro" id="IPR011990">
    <property type="entry name" value="TPR-like_helical_dom_sf"/>
</dbReference>
<dbReference type="GO" id="GO:0003729">
    <property type="term" value="F:mRNA binding"/>
    <property type="evidence" value="ECO:0007669"/>
    <property type="project" value="InterPro"/>
</dbReference>
<keyword evidence="2" id="KW-1185">Reference proteome</keyword>
<sequence length="327" mass="35652">MRINQQDTQHDELGRVIYENEPFTGEVETTEPDGRVIELASYQEGIQQDPQQLAQAARTAFDQGALERSAGNVEAARSAFERAVATGDPEIGPMALANLAVLEASAGRIAQARAAFEQAIATGHPDHAPKSLFNFAIFQQRNGELAHARELYEQAVAGGHPEHARKALFNLANLAVQQGRVSEACGLFLRAMEPPFLGDTAARAHRRLLEVDSGRLAEACEVYVRAIADAKANGDEQTAAQARSLLHDLDPQYGRAERTIEVGNRTFKPADIESAEWATGRRPGYGSGYLDVYTRDGQQHTVFVDLGDPHDRQGYDALRELLGPGEL</sequence>
<proteinExistence type="predicted"/>
<reference evidence="1 2" key="1">
    <citation type="submission" date="2020-08" db="EMBL/GenBank/DDBJ databases">
        <title>Sequencing the genomes of 1000 actinobacteria strains.</title>
        <authorList>
            <person name="Klenk H.-P."/>
        </authorList>
    </citation>
    <scope>NUCLEOTIDE SEQUENCE [LARGE SCALE GENOMIC DNA]</scope>
    <source>
        <strain evidence="1 2">DSM 41654</strain>
    </source>
</reference>
<accession>A0A7W7R6P2</accession>
<dbReference type="Proteomes" id="UP000540506">
    <property type="component" value="Unassembled WGS sequence"/>
</dbReference>
<evidence type="ECO:0000313" key="2">
    <source>
        <dbReference type="Proteomes" id="UP000540506"/>
    </source>
</evidence>